<evidence type="ECO:0000313" key="2">
    <source>
        <dbReference type="EMBL" id="MCD7465785.1"/>
    </source>
</evidence>
<accession>A0ABS8T330</accession>
<dbReference type="Proteomes" id="UP000823775">
    <property type="component" value="Unassembled WGS sequence"/>
</dbReference>
<sequence length="151" mass="16663">MHQGHVQIQKLEPPASTHHSNPRPNPIPRNFDGNKPCTYHLGPPNVNNSPLPNHENQGINMITLNEEYDMRGTIVLVGNTKAVAATSSVAPFITDQLRAPLTIQTYQPRSVVTTTISKKLDYNSKVVPWDYKAEAKTNIINTATAHGMTKS</sequence>
<reference evidence="2 3" key="1">
    <citation type="journal article" date="2021" name="BMC Genomics">
        <title>Datura genome reveals duplications of psychoactive alkaloid biosynthetic genes and high mutation rate following tissue culture.</title>
        <authorList>
            <person name="Rajewski A."/>
            <person name="Carter-House D."/>
            <person name="Stajich J."/>
            <person name="Litt A."/>
        </authorList>
    </citation>
    <scope>NUCLEOTIDE SEQUENCE [LARGE SCALE GENOMIC DNA]</scope>
    <source>
        <strain evidence="2">AR-01</strain>
    </source>
</reference>
<organism evidence="2 3">
    <name type="scientific">Datura stramonium</name>
    <name type="common">Jimsonweed</name>
    <name type="synonym">Common thornapple</name>
    <dbReference type="NCBI Taxonomy" id="4076"/>
    <lineage>
        <taxon>Eukaryota</taxon>
        <taxon>Viridiplantae</taxon>
        <taxon>Streptophyta</taxon>
        <taxon>Embryophyta</taxon>
        <taxon>Tracheophyta</taxon>
        <taxon>Spermatophyta</taxon>
        <taxon>Magnoliopsida</taxon>
        <taxon>eudicotyledons</taxon>
        <taxon>Gunneridae</taxon>
        <taxon>Pentapetalae</taxon>
        <taxon>asterids</taxon>
        <taxon>lamiids</taxon>
        <taxon>Solanales</taxon>
        <taxon>Solanaceae</taxon>
        <taxon>Solanoideae</taxon>
        <taxon>Datureae</taxon>
        <taxon>Datura</taxon>
    </lineage>
</organism>
<name>A0ABS8T330_DATST</name>
<comment type="caution">
    <text evidence="2">The sequence shown here is derived from an EMBL/GenBank/DDBJ whole genome shotgun (WGS) entry which is preliminary data.</text>
</comment>
<proteinExistence type="predicted"/>
<evidence type="ECO:0000256" key="1">
    <source>
        <dbReference type="SAM" id="MobiDB-lite"/>
    </source>
</evidence>
<protein>
    <submittedName>
        <fullName evidence="2">Uncharacterized protein</fullName>
    </submittedName>
</protein>
<keyword evidence="3" id="KW-1185">Reference proteome</keyword>
<gene>
    <name evidence="2" type="ORF">HAX54_001943</name>
</gene>
<dbReference type="EMBL" id="JACEIK010001081">
    <property type="protein sequence ID" value="MCD7465785.1"/>
    <property type="molecule type" value="Genomic_DNA"/>
</dbReference>
<evidence type="ECO:0000313" key="3">
    <source>
        <dbReference type="Proteomes" id="UP000823775"/>
    </source>
</evidence>
<feature type="region of interest" description="Disordered" evidence="1">
    <location>
        <begin position="1"/>
        <end position="38"/>
    </location>
</feature>